<evidence type="ECO:0000259" key="4">
    <source>
        <dbReference type="PROSITE" id="PS51770"/>
    </source>
</evidence>
<dbReference type="PANTHER" id="PTHR11049:SF24">
    <property type="entry name" value="CYTOSOLIC ACYL COENZYME A THIOESTER HYDROLASE"/>
    <property type="match status" value="1"/>
</dbReference>
<dbReference type="GO" id="GO:0005829">
    <property type="term" value="C:cytosol"/>
    <property type="evidence" value="ECO:0007669"/>
    <property type="project" value="TreeGrafter"/>
</dbReference>
<dbReference type="InterPro" id="IPR006683">
    <property type="entry name" value="Thioestr_dom"/>
</dbReference>
<dbReference type="Pfam" id="PF03061">
    <property type="entry name" value="4HBT"/>
    <property type="match status" value="1"/>
</dbReference>
<name>A0A2T6BV58_9BACL</name>
<evidence type="ECO:0000313" key="6">
    <source>
        <dbReference type="Proteomes" id="UP000244240"/>
    </source>
</evidence>
<evidence type="ECO:0000256" key="1">
    <source>
        <dbReference type="ARBA" id="ARBA00010458"/>
    </source>
</evidence>
<dbReference type="InterPro" id="IPR040170">
    <property type="entry name" value="Cytosol_ACT"/>
</dbReference>
<dbReference type="InterPro" id="IPR029069">
    <property type="entry name" value="HotDog_dom_sf"/>
</dbReference>
<dbReference type="CDD" id="cd03442">
    <property type="entry name" value="BFIT_BACH"/>
    <property type="match status" value="1"/>
</dbReference>
<dbReference type="GO" id="GO:0006637">
    <property type="term" value="P:acyl-CoA metabolic process"/>
    <property type="evidence" value="ECO:0007669"/>
    <property type="project" value="TreeGrafter"/>
</dbReference>
<evidence type="ECO:0000256" key="2">
    <source>
        <dbReference type="ARBA" id="ARBA00022801"/>
    </source>
</evidence>
<protein>
    <submittedName>
        <fullName evidence="5">Acyl-CoA hydrolase</fullName>
    </submittedName>
</protein>
<dbReference type="PANTHER" id="PTHR11049">
    <property type="entry name" value="ACYL COENZYME A THIOESTER HYDROLASE"/>
    <property type="match status" value="1"/>
</dbReference>
<gene>
    <name evidence="5" type="ORF">C8P63_110110</name>
</gene>
<dbReference type="Gene3D" id="3.10.129.10">
    <property type="entry name" value="Hotdog Thioesterase"/>
    <property type="match status" value="1"/>
</dbReference>
<reference evidence="5 6" key="1">
    <citation type="submission" date="2018-04" db="EMBL/GenBank/DDBJ databases">
        <title>Genomic Encyclopedia of Archaeal and Bacterial Type Strains, Phase II (KMG-II): from individual species to whole genera.</title>
        <authorList>
            <person name="Goeker M."/>
        </authorList>
    </citation>
    <scope>NUCLEOTIDE SEQUENCE [LARGE SCALE GENOMIC DNA]</scope>
    <source>
        <strain evidence="5 6">DSM 45787</strain>
    </source>
</reference>
<dbReference type="GO" id="GO:0009062">
    <property type="term" value="P:fatty acid catabolic process"/>
    <property type="evidence" value="ECO:0007669"/>
    <property type="project" value="TreeGrafter"/>
</dbReference>
<dbReference type="RefSeq" id="WP_108023278.1">
    <property type="nucleotide sequence ID" value="NZ_QBKR01000010.1"/>
</dbReference>
<dbReference type="GO" id="GO:0052816">
    <property type="term" value="F:long-chain fatty acyl-CoA hydrolase activity"/>
    <property type="evidence" value="ECO:0007669"/>
    <property type="project" value="TreeGrafter"/>
</dbReference>
<keyword evidence="6" id="KW-1185">Reference proteome</keyword>
<dbReference type="PROSITE" id="PS51770">
    <property type="entry name" value="HOTDOG_ACOT"/>
    <property type="match status" value="1"/>
</dbReference>
<dbReference type="InterPro" id="IPR033120">
    <property type="entry name" value="HOTDOG_ACOT"/>
</dbReference>
<dbReference type="OrthoDB" id="9791628at2"/>
<organism evidence="5 6">
    <name type="scientific">Melghirimyces profundicolus</name>
    <dbReference type="NCBI Taxonomy" id="1242148"/>
    <lineage>
        <taxon>Bacteria</taxon>
        <taxon>Bacillati</taxon>
        <taxon>Bacillota</taxon>
        <taxon>Bacilli</taxon>
        <taxon>Bacillales</taxon>
        <taxon>Thermoactinomycetaceae</taxon>
        <taxon>Melghirimyces</taxon>
    </lineage>
</organism>
<dbReference type="SUPFAM" id="SSF54637">
    <property type="entry name" value="Thioesterase/thiol ester dehydrase-isomerase"/>
    <property type="match status" value="1"/>
</dbReference>
<sequence length="157" mass="17503">MKQKSAAESKTELTDIILPPQTNHHGTIFGGEVMSYIDRVAVICASRHANAPVVTASFDSMDFLSPLKVGECIILSAIVRWVGKSSMEVQVIVEGEDLVNGTRHITGVCFVTMVAVNKEGKAIDVPPLKLNTEEEHFQFERGKERALRRKRRRKGYH</sequence>
<evidence type="ECO:0000313" key="5">
    <source>
        <dbReference type="EMBL" id="PTX59965.1"/>
    </source>
</evidence>
<feature type="domain" description="HotDog ACOT-type" evidence="4">
    <location>
        <begin position="7"/>
        <end position="119"/>
    </location>
</feature>
<dbReference type="AlphaFoldDB" id="A0A2T6BV58"/>
<accession>A0A2T6BV58</accession>
<dbReference type="EMBL" id="QBKR01000010">
    <property type="protein sequence ID" value="PTX59965.1"/>
    <property type="molecule type" value="Genomic_DNA"/>
</dbReference>
<comment type="similarity">
    <text evidence="1">Belongs to the acyl coenzyme A hydrolase family.</text>
</comment>
<proteinExistence type="inferred from homology"/>
<dbReference type="Proteomes" id="UP000244240">
    <property type="component" value="Unassembled WGS sequence"/>
</dbReference>
<evidence type="ECO:0000256" key="3">
    <source>
        <dbReference type="PROSITE-ProRule" id="PRU01106"/>
    </source>
</evidence>
<keyword evidence="2 3" id="KW-0378">Hydrolase</keyword>
<comment type="caution">
    <text evidence="5">The sequence shown here is derived from an EMBL/GenBank/DDBJ whole genome shotgun (WGS) entry which is preliminary data.</text>
</comment>